<evidence type="ECO:0008006" key="3">
    <source>
        <dbReference type="Google" id="ProtNLM"/>
    </source>
</evidence>
<evidence type="ECO:0000313" key="1">
    <source>
        <dbReference type="EMBL" id="ATZ08335.1"/>
    </source>
</evidence>
<organism evidence="1 2">
    <name type="scientific">Corynebacterium striatum</name>
    <dbReference type="NCBI Taxonomy" id="43770"/>
    <lineage>
        <taxon>Bacteria</taxon>
        <taxon>Bacillati</taxon>
        <taxon>Actinomycetota</taxon>
        <taxon>Actinomycetes</taxon>
        <taxon>Mycobacteriales</taxon>
        <taxon>Corynebacteriaceae</taxon>
        <taxon>Corynebacterium</taxon>
    </lineage>
</organism>
<evidence type="ECO:0000313" key="2">
    <source>
        <dbReference type="Proteomes" id="UP000231994"/>
    </source>
</evidence>
<sequence>MIRLNPAVLDKAIELTGSRSDDQLGQAFLNLTGATIRNYRAGKSAPSIVTLMRLKQLTGIPLDRMVMEVAEAAA</sequence>
<name>A0ABC8CNL0_CORST</name>
<dbReference type="EMBL" id="CP024932">
    <property type="protein sequence ID" value="ATZ08335.1"/>
    <property type="molecule type" value="Genomic_DNA"/>
</dbReference>
<dbReference type="RefSeq" id="WP_100618915.1">
    <property type="nucleotide sequence ID" value="NZ_CP024932.1"/>
</dbReference>
<proteinExistence type="predicted"/>
<accession>A0ABC8CNL0</accession>
<gene>
    <name evidence="1" type="ORF">A9D01_05695</name>
</gene>
<protein>
    <recommendedName>
        <fullName evidence="3">HTH cro/C1-type domain-containing protein</fullName>
    </recommendedName>
</protein>
<dbReference type="AlphaFoldDB" id="A0ABC8CNL0"/>
<reference evidence="1 2" key="1">
    <citation type="submission" date="2017-11" db="EMBL/GenBank/DDBJ databases">
        <title>Whole genome sequencing of cultured pathogen.</title>
        <authorList>
            <person name="Hoffmann M."/>
            <person name="Sanchez M."/>
            <person name="Timme R."/>
            <person name="Nudel K."/>
            <person name="Bry L."/>
        </authorList>
    </citation>
    <scope>NUCLEOTIDE SEQUENCE [LARGE SCALE GENOMIC DNA]</scope>
    <source>
        <strain evidence="1 2">216</strain>
    </source>
</reference>
<dbReference type="Proteomes" id="UP000231994">
    <property type="component" value="Chromosome"/>
</dbReference>